<dbReference type="InterPro" id="IPR022791">
    <property type="entry name" value="L-PG_synthase/AglD"/>
</dbReference>
<feature type="transmembrane region" description="Helical" evidence="6">
    <location>
        <begin position="254"/>
        <end position="276"/>
    </location>
</feature>
<gene>
    <name evidence="7" type="ORF">KC622_02010</name>
</gene>
<keyword evidence="3 6" id="KW-0812">Transmembrane</keyword>
<feature type="non-terminal residue" evidence="7">
    <location>
        <position position="1"/>
    </location>
</feature>
<accession>A0A955HY01</accession>
<feature type="transmembrane region" description="Helical" evidence="6">
    <location>
        <begin position="181"/>
        <end position="203"/>
    </location>
</feature>
<reference evidence="7" key="2">
    <citation type="journal article" date="2021" name="Microbiome">
        <title>Successional dynamics and alternative stable states in a saline activated sludge microbial community over 9 years.</title>
        <authorList>
            <person name="Wang Y."/>
            <person name="Ye J."/>
            <person name="Ju F."/>
            <person name="Liu L."/>
            <person name="Boyd J.A."/>
            <person name="Deng Y."/>
            <person name="Parks D.H."/>
            <person name="Jiang X."/>
            <person name="Yin X."/>
            <person name="Woodcroft B.J."/>
            <person name="Tyson G.W."/>
            <person name="Hugenholtz P."/>
            <person name="Polz M.F."/>
            <person name="Zhang T."/>
        </authorList>
    </citation>
    <scope>NUCLEOTIDE SEQUENCE</scope>
    <source>
        <strain evidence="7">HKST-UBA16</strain>
    </source>
</reference>
<dbReference type="GO" id="GO:0005886">
    <property type="term" value="C:plasma membrane"/>
    <property type="evidence" value="ECO:0007669"/>
    <property type="project" value="UniProtKB-SubCell"/>
</dbReference>
<evidence type="ECO:0000256" key="3">
    <source>
        <dbReference type="ARBA" id="ARBA00022692"/>
    </source>
</evidence>
<feature type="transmembrane region" description="Helical" evidence="6">
    <location>
        <begin position="24"/>
        <end position="46"/>
    </location>
</feature>
<protein>
    <submittedName>
        <fullName evidence="7">Flippase-like domain-containing protein</fullName>
    </submittedName>
</protein>
<dbReference type="PANTHER" id="PTHR39087:SF2">
    <property type="entry name" value="UPF0104 MEMBRANE PROTEIN MJ1595"/>
    <property type="match status" value="1"/>
</dbReference>
<keyword evidence="5 6" id="KW-0472">Membrane</keyword>
<comment type="caution">
    <text evidence="7">The sequence shown here is derived from an EMBL/GenBank/DDBJ whole genome shotgun (WGS) entry which is preliminary data.</text>
</comment>
<evidence type="ECO:0000256" key="4">
    <source>
        <dbReference type="ARBA" id="ARBA00022989"/>
    </source>
</evidence>
<evidence type="ECO:0000256" key="1">
    <source>
        <dbReference type="ARBA" id="ARBA00004651"/>
    </source>
</evidence>
<comment type="subcellular location">
    <subcellularLocation>
        <location evidence="1">Cell membrane</location>
        <topology evidence="1">Multi-pass membrane protein</topology>
    </subcellularLocation>
</comment>
<evidence type="ECO:0000313" key="7">
    <source>
        <dbReference type="EMBL" id="MCA9375086.1"/>
    </source>
</evidence>
<evidence type="ECO:0000256" key="6">
    <source>
        <dbReference type="SAM" id="Phobius"/>
    </source>
</evidence>
<name>A0A955HY01_9BACT</name>
<reference evidence="7" key="1">
    <citation type="submission" date="2020-04" db="EMBL/GenBank/DDBJ databases">
        <authorList>
            <person name="Zhang T."/>
        </authorList>
    </citation>
    <scope>NUCLEOTIDE SEQUENCE</scope>
    <source>
        <strain evidence="7">HKST-UBA16</strain>
    </source>
</reference>
<organism evidence="7 8">
    <name type="scientific">Candidatus Dojkabacteria bacterium</name>
    <dbReference type="NCBI Taxonomy" id="2099670"/>
    <lineage>
        <taxon>Bacteria</taxon>
        <taxon>Candidatus Dojkabacteria</taxon>
    </lineage>
</organism>
<proteinExistence type="predicted"/>
<dbReference type="Proteomes" id="UP000748332">
    <property type="component" value="Unassembled WGS sequence"/>
</dbReference>
<dbReference type="EMBL" id="JAGQLM010000083">
    <property type="protein sequence ID" value="MCA9375086.1"/>
    <property type="molecule type" value="Genomic_DNA"/>
</dbReference>
<feature type="transmembrane region" description="Helical" evidence="6">
    <location>
        <begin position="94"/>
        <end position="117"/>
    </location>
</feature>
<sequence length="291" mass="32079">GDIFKILSKMRGAAWSSIRYTKDWFATLFLGVVNPLGSTGANFYLVNRIKNLPKIKTASSIIILILSVLTMNSIFFFIACAGAFLIYIKNTALFSAFIVACGFLALLNGIFLFIVLVSAKRPLLLKVLFFRLKYIVSKVIGIKEGSWLDLDEDSLEIHLHEFGVTSKIFEDESRRGGILSAVLRSLLMHLCQIGVLVTVFWAFGAHPGLMSIISIYSVLFLFTIISPTPQGIGVVEGFAQLAMVPFGIDKSLGLVVTLAYRAINLWIPVAIGFVVFRMNGVEVQVKTSVDQ</sequence>
<dbReference type="Pfam" id="PF03706">
    <property type="entry name" value="LPG_synthase_TM"/>
    <property type="match status" value="1"/>
</dbReference>
<evidence type="ECO:0000313" key="8">
    <source>
        <dbReference type="Proteomes" id="UP000748332"/>
    </source>
</evidence>
<dbReference type="PANTHER" id="PTHR39087">
    <property type="entry name" value="UPF0104 MEMBRANE PROTEIN MJ1595"/>
    <property type="match status" value="1"/>
</dbReference>
<evidence type="ECO:0000256" key="2">
    <source>
        <dbReference type="ARBA" id="ARBA00022475"/>
    </source>
</evidence>
<feature type="transmembrane region" description="Helical" evidence="6">
    <location>
        <begin position="58"/>
        <end position="88"/>
    </location>
</feature>
<keyword evidence="2" id="KW-1003">Cell membrane</keyword>
<dbReference type="NCBIfam" id="TIGR00374">
    <property type="entry name" value="flippase-like domain"/>
    <property type="match status" value="1"/>
</dbReference>
<dbReference type="AlphaFoldDB" id="A0A955HY01"/>
<feature type="transmembrane region" description="Helical" evidence="6">
    <location>
        <begin position="209"/>
        <end position="225"/>
    </location>
</feature>
<keyword evidence="4 6" id="KW-1133">Transmembrane helix</keyword>
<evidence type="ECO:0000256" key="5">
    <source>
        <dbReference type="ARBA" id="ARBA00023136"/>
    </source>
</evidence>